<organism evidence="2 3">
    <name type="scientific">Cephus cinctus</name>
    <name type="common">Wheat stem sawfly</name>
    <dbReference type="NCBI Taxonomy" id="211228"/>
    <lineage>
        <taxon>Eukaryota</taxon>
        <taxon>Metazoa</taxon>
        <taxon>Ecdysozoa</taxon>
        <taxon>Arthropoda</taxon>
        <taxon>Hexapoda</taxon>
        <taxon>Insecta</taxon>
        <taxon>Pterygota</taxon>
        <taxon>Neoptera</taxon>
        <taxon>Endopterygota</taxon>
        <taxon>Hymenoptera</taxon>
        <taxon>Cephoidea</taxon>
        <taxon>Cephidae</taxon>
        <taxon>Cephus</taxon>
    </lineage>
</organism>
<accession>A0AAJ7RU33</accession>
<dbReference type="RefSeq" id="XP_024947130.1">
    <property type="nucleotide sequence ID" value="XM_025091362.1"/>
</dbReference>
<dbReference type="Pfam" id="PF00378">
    <property type="entry name" value="ECH_1"/>
    <property type="match status" value="1"/>
</dbReference>
<feature type="region of interest" description="Disordered" evidence="1">
    <location>
        <begin position="778"/>
        <end position="806"/>
    </location>
</feature>
<dbReference type="PANTHER" id="PTHR43684">
    <property type="match status" value="1"/>
</dbReference>
<feature type="compositionally biased region" description="Basic and acidic residues" evidence="1">
    <location>
        <begin position="961"/>
        <end position="979"/>
    </location>
</feature>
<dbReference type="SUPFAM" id="SSF52096">
    <property type="entry name" value="ClpP/crotonase"/>
    <property type="match status" value="1"/>
</dbReference>
<feature type="region of interest" description="Disordered" evidence="1">
    <location>
        <begin position="1005"/>
        <end position="1026"/>
    </location>
</feature>
<feature type="compositionally biased region" description="Basic and acidic residues" evidence="1">
    <location>
        <begin position="1260"/>
        <end position="1273"/>
    </location>
</feature>
<feature type="region of interest" description="Disordered" evidence="1">
    <location>
        <begin position="1215"/>
        <end position="1282"/>
    </location>
</feature>
<evidence type="ECO:0000313" key="3">
    <source>
        <dbReference type="RefSeq" id="XP_024947130.1"/>
    </source>
</evidence>
<feature type="region of interest" description="Disordered" evidence="1">
    <location>
        <begin position="112"/>
        <end position="131"/>
    </location>
</feature>
<feature type="compositionally biased region" description="Low complexity" evidence="1">
    <location>
        <begin position="1215"/>
        <end position="1225"/>
    </location>
</feature>
<dbReference type="InterPro" id="IPR051053">
    <property type="entry name" value="ECH/Chromodomain_protein"/>
</dbReference>
<dbReference type="Gene3D" id="3.90.226.10">
    <property type="entry name" value="2-enoyl-CoA Hydratase, Chain A, domain 1"/>
    <property type="match status" value="1"/>
</dbReference>
<feature type="region of interest" description="Disordered" evidence="1">
    <location>
        <begin position="275"/>
        <end position="312"/>
    </location>
</feature>
<dbReference type="CTD" id="116874"/>
<feature type="compositionally biased region" description="Polar residues" evidence="1">
    <location>
        <begin position="291"/>
        <end position="312"/>
    </location>
</feature>
<dbReference type="Gene3D" id="1.10.12.10">
    <property type="entry name" value="Lyase 2-enoyl-coa Hydratase, Chain A, domain 2"/>
    <property type="match status" value="1"/>
</dbReference>
<sequence>MDPCDLISNLNETAYIIMEQHAVDGQAAEVARLQNEKTVQQNVHIVNTEAVTIVEEVEIDNVTTAIDTHSTATINVEPAGLLESTDAVLDFDNEATIEVIVGSDEGAFESLNPGTSHSVEPNAPQLSSTPTNAVTDSAQEIHVNNVPVKKDGDTGEIVKSENVTLEVAVQKTVRDVSNELKGDVENIDSELKTSNHMLKVDTSNNEGELDSDKIMLTERKNVLCNNESISEYSALCHVEDSSSVKELKEKEESLVIDQDISSDCVNQNCEPNEQFEYSSTSMKSAGPDSVTMLSTNSKQDSTVSPLVSKDASSTNDLTDRYVTENSAHSDICVHVSSQDTQVFDDSLQEKSNLIIREDNSNHANDKDNFGLVIYEENAKGETISMEMLTESEVINNTRTDDDECHLSSVSLVKIEFVTDHDITTSGNEAITVTSVETPSIDNQEESHDLLVMLDKDDYTVKEVSTDNHFIASIKPVVQSHSKNVKDTLYSKSKNDVESTIVKKQRSVVQDIVDEWTDENQEDSVDDQKQQSSFGQDSVEIELKTLLEDEKNKKTFEHNKELLSRKEDEQQIVTGPLAGSNNTLNVSNKSNEQTKSKNIMILSIENEHSEMGRDSGKTETKNIPNKEALNKIPQQVHGNLSKRLLQDKQVLLKNKVSTPKAGVKLLGRPLTSQIASTAEVTEVLKERLREKQKNLEMPQRPDIFFVKKLTQRLSSKLSASSANPLPRLIPLPQKAACPNDEVCETKIATTSTTPDKSKTGNTDNKELLAILEGDVDPDWSNLKPPVLIAEDKPTSTKAHHNTPPKLDPLIERELALKQLLELPSVPSTKKTNAKKKKTVQLDTSNNDKQTPKVSAANSENTNSEPLQKDVSLKDPPSAYEESPESVGKNISQIEQATVSTQDVRLDESRSGRKRKPTERAREHEQNTSKRQKIYKGKIAVKSPQPTENVVVHASQREEEEEVKTPEGTHDQSTEIEESQKTNESLTKSVSGKQVVNKADVTPSKVLTTYSSRSKQSLAKKGPQPIAKRKMAVKKLLRRKMQTNKKAVNLKSKLLVSTKSAGKSQKSVSEVSPGDTKPKKKVINEIDRLLQDEGVVNLLYDVEQPDKKRLVPITKSQTKVMDIQKVQRELKIRTKLVRNAVLRLRTSNVSNVKVSPRSKRGSVVRSSQNSLGEEKSSDQIRSPRLAASAANEFVFPAKIRNAADASVIVRRHSSSSFSSASYSPRVSIDGPEKQTLLDGSKDKKSIVEETGAHILRSNKRRYSQDEKTKQSGDSKKTKKKVAAKSESEKFASKAIVDLEVAVADDKPTVATRSNKRIEAKKAEKTSSKMIELVDIDEGSNSSSFSKIVTRSNGASAGKAVTKSKRGVKGKVTFARGAEADRWEETPKEEDELSACLAEVATALSDVTGMSGRSESAIINRKHKANANLTKTTDIDGGKKAKIDGESSFSNKEINVRRHGNLVQLILTPSSSTKIRNGITLQVMREFREILSILKKDDECRVVLLTSTGTSFCEGLELTNILQVDKEKRLMHAQEMANGVKSFIKSLATFNKPIVAGVQGAAVGLGVTMLPLFDLVIASDKATFSTPYGKLGQIAEGAAIFTLSHTLGSAFTSELLLGGRTFTASEALRAGLVTRVLWPDRFQDELLPSLRAMSEQSSQSMEATKALLRNSHRKELDAALESESYLLVQHWCSSECQRAIKSYIDEKVQ</sequence>
<feature type="compositionally biased region" description="Polar residues" evidence="1">
    <location>
        <begin position="839"/>
        <end position="864"/>
    </location>
</feature>
<feature type="region of interest" description="Disordered" evidence="1">
    <location>
        <begin position="820"/>
        <end position="992"/>
    </location>
</feature>
<dbReference type="InterPro" id="IPR029045">
    <property type="entry name" value="ClpP/crotonase-like_dom_sf"/>
</dbReference>
<keyword evidence="2" id="KW-1185">Reference proteome</keyword>
<protein>
    <submittedName>
        <fullName evidence="3">Uncharacterized protein LOC107274086 isoform X1</fullName>
    </submittedName>
</protein>
<feature type="compositionally biased region" description="Basic and acidic residues" evidence="1">
    <location>
        <begin position="916"/>
        <end position="926"/>
    </location>
</feature>
<dbReference type="InterPro" id="IPR001753">
    <property type="entry name" value="Enoyl-CoA_hydra/iso"/>
</dbReference>
<evidence type="ECO:0000256" key="1">
    <source>
        <dbReference type="SAM" id="MobiDB-lite"/>
    </source>
</evidence>
<reference evidence="3" key="1">
    <citation type="submission" date="2025-08" db="UniProtKB">
        <authorList>
            <consortium name="RefSeq"/>
        </authorList>
    </citation>
    <scope>IDENTIFICATION</scope>
</reference>
<dbReference type="GeneID" id="107274086"/>
<feature type="compositionally biased region" description="Basic and acidic residues" evidence="1">
    <location>
        <begin position="1237"/>
        <end position="1249"/>
    </location>
</feature>
<proteinExistence type="predicted"/>
<feature type="compositionally biased region" description="Polar residues" evidence="1">
    <location>
        <begin position="1005"/>
        <end position="1015"/>
    </location>
</feature>
<evidence type="ECO:0000313" key="2">
    <source>
        <dbReference type="Proteomes" id="UP000694920"/>
    </source>
</evidence>
<gene>
    <name evidence="3" type="primary">LOC107274086</name>
</gene>
<feature type="region of interest" description="Disordered" evidence="1">
    <location>
        <begin position="1147"/>
        <end position="1181"/>
    </location>
</feature>
<feature type="compositionally biased region" description="Polar residues" evidence="1">
    <location>
        <begin position="980"/>
        <end position="992"/>
    </location>
</feature>
<feature type="region of interest" description="Disordered" evidence="1">
    <location>
        <begin position="1056"/>
        <end position="1075"/>
    </location>
</feature>
<feature type="region of interest" description="Disordered" evidence="1">
    <location>
        <begin position="517"/>
        <end position="536"/>
    </location>
</feature>
<feature type="compositionally biased region" description="Polar residues" evidence="1">
    <location>
        <begin position="1056"/>
        <end position="1068"/>
    </location>
</feature>
<name>A0AAJ7RU33_CEPCN</name>
<dbReference type="InterPro" id="IPR014748">
    <property type="entry name" value="Enoyl-CoA_hydra_C"/>
</dbReference>
<dbReference type="CDD" id="cd06558">
    <property type="entry name" value="crotonase-like"/>
    <property type="match status" value="1"/>
</dbReference>
<dbReference type="Proteomes" id="UP000694920">
    <property type="component" value="Unplaced"/>
</dbReference>
<feature type="compositionally biased region" description="Polar residues" evidence="1">
    <location>
        <begin position="887"/>
        <end position="901"/>
    </location>
</feature>
<dbReference type="PANTHER" id="PTHR43684:SF11">
    <property type="entry name" value="CHROMO DOMAIN-CONTAINING PROTEIN"/>
    <property type="match status" value="1"/>
</dbReference>